<accession>R0L019</accession>
<sequence length="225" mass="23762">MVARASSRTYGEMSRGRCQHPPVLHGAMRRGQPVHADMWPHGPALPGAWGPLENTRGEANAAAPREKRLGPKRSGKATSSRAGAASCGPTLSTATSCSPLPAQDRDGIAEAVLVSGSRGRSTLAAGPRSIPARGEEAENQECHQNPDGCNTSKKRQCVLRCFSFKIVPTRLQMLGDNPAFDTQPRVSLFLPCTRLCFAGVGGGGGLELDRFEQLGQGTSSSKIKS</sequence>
<dbReference type="Proteomes" id="UP000296049">
    <property type="component" value="Unassembled WGS sequence"/>
</dbReference>
<keyword evidence="3" id="KW-1185">Reference proteome</keyword>
<organism evidence="2 3">
    <name type="scientific">Anas platyrhynchos</name>
    <name type="common">Mallard</name>
    <name type="synonym">Anas boschas</name>
    <dbReference type="NCBI Taxonomy" id="8839"/>
    <lineage>
        <taxon>Eukaryota</taxon>
        <taxon>Metazoa</taxon>
        <taxon>Chordata</taxon>
        <taxon>Craniata</taxon>
        <taxon>Vertebrata</taxon>
        <taxon>Euteleostomi</taxon>
        <taxon>Archelosauria</taxon>
        <taxon>Archosauria</taxon>
        <taxon>Dinosauria</taxon>
        <taxon>Saurischia</taxon>
        <taxon>Theropoda</taxon>
        <taxon>Coelurosauria</taxon>
        <taxon>Aves</taxon>
        <taxon>Neognathae</taxon>
        <taxon>Galloanserae</taxon>
        <taxon>Anseriformes</taxon>
        <taxon>Anatidae</taxon>
        <taxon>Anatinae</taxon>
        <taxon>Anas</taxon>
    </lineage>
</organism>
<proteinExistence type="predicted"/>
<protein>
    <submittedName>
        <fullName evidence="2">Uncharacterized protein</fullName>
    </submittedName>
</protein>
<gene>
    <name evidence="2" type="ORF">Anapl_05134</name>
</gene>
<feature type="region of interest" description="Disordered" evidence="1">
    <location>
        <begin position="1"/>
        <end position="23"/>
    </location>
</feature>
<dbReference type="EMBL" id="KB743402">
    <property type="protein sequence ID" value="EOA98943.1"/>
    <property type="molecule type" value="Genomic_DNA"/>
</dbReference>
<dbReference type="AlphaFoldDB" id="R0L019"/>
<feature type="region of interest" description="Disordered" evidence="1">
    <location>
        <begin position="119"/>
        <end position="145"/>
    </location>
</feature>
<evidence type="ECO:0000313" key="3">
    <source>
        <dbReference type="Proteomes" id="UP000296049"/>
    </source>
</evidence>
<evidence type="ECO:0000256" key="1">
    <source>
        <dbReference type="SAM" id="MobiDB-lite"/>
    </source>
</evidence>
<feature type="region of interest" description="Disordered" evidence="1">
    <location>
        <begin position="46"/>
        <end position="102"/>
    </location>
</feature>
<feature type="compositionally biased region" description="Polar residues" evidence="1">
    <location>
        <begin position="89"/>
        <end position="98"/>
    </location>
</feature>
<name>R0L019_ANAPL</name>
<evidence type="ECO:0000313" key="2">
    <source>
        <dbReference type="EMBL" id="EOA98943.1"/>
    </source>
</evidence>
<reference evidence="3" key="1">
    <citation type="journal article" date="2013" name="Nat. Genet.">
        <title>The duck genome and transcriptome provide insight into an avian influenza virus reservoir species.</title>
        <authorList>
            <person name="Huang Y."/>
            <person name="Li Y."/>
            <person name="Burt D.W."/>
            <person name="Chen H."/>
            <person name="Zhang Y."/>
            <person name="Qian W."/>
            <person name="Kim H."/>
            <person name="Gan S."/>
            <person name="Zhao Y."/>
            <person name="Li J."/>
            <person name="Yi K."/>
            <person name="Feng H."/>
            <person name="Zhu P."/>
            <person name="Li B."/>
            <person name="Liu Q."/>
            <person name="Fairley S."/>
            <person name="Magor K.E."/>
            <person name="Du Z."/>
            <person name="Hu X."/>
            <person name="Goodman L."/>
            <person name="Tafer H."/>
            <person name="Vignal A."/>
            <person name="Lee T."/>
            <person name="Kim K.W."/>
            <person name="Sheng Z."/>
            <person name="An Y."/>
            <person name="Searle S."/>
            <person name="Herrero J."/>
            <person name="Groenen M.A."/>
            <person name="Crooijmans R.P."/>
            <person name="Faraut T."/>
            <person name="Cai Q."/>
            <person name="Webster R.G."/>
            <person name="Aldridge J.R."/>
            <person name="Warren W.C."/>
            <person name="Bartschat S."/>
            <person name="Kehr S."/>
            <person name="Marz M."/>
            <person name="Stadler P.F."/>
            <person name="Smith J."/>
            <person name="Kraus R.H."/>
            <person name="Zhao Y."/>
            <person name="Ren L."/>
            <person name="Fei J."/>
            <person name="Morisson M."/>
            <person name="Kaiser P."/>
            <person name="Griffin D.K."/>
            <person name="Rao M."/>
            <person name="Pitel F."/>
            <person name="Wang J."/>
            <person name="Li N."/>
        </authorList>
    </citation>
    <scope>NUCLEOTIDE SEQUENCE [LARGE SCALE GENOMIC DNA]</scope>
</reference>